<proteinExistence type="predicted"/>
<protein>
    <submittedName>
        <fullName evidence="2">Transcription factor</fullName>
    </submittedName>
</protein>
<accession>A0A2P2P7K4</accession>
<feature type="region of interest" description="Disordered" evidence="1">
    <location>
        <begin position="1"/>
        <end position="51"/>
    </location>
</feature>
<dbReference type="EMBL" id="GGEC01070183">
    <property type="protein sequence ID" value="MBX50667.1"/>
    <property type="molecule type" value="Transcribed_RNA"/>
</dbReference>
<reference evidence="2" key="1">
    <citation type="submission" date="2018-02" db="EMBL/GenBank/DDBJ databases">
        <title>Rhizophora mucronata_Transcriptome.</title>
        <authorList>
            <person name="Meera S.P."/>
            <person name="Sreeshan A."/>
            <person name="Augustine A."/>
        </authorList>
    </citation>
    <scope>NUCLEOTIDE SEQUENCE</scope>
    <source>
        <tissue evidence="2">Leaf</tissue>
    </source>
</reference>
<organism evidence="2">
    <name type="scientific">Rhizophora mucronata</name>
    <name type="common">Asiatic mangrove</name>
    <dbReference type="NCBI Taxonomy" id="61149"/>
    <lineage>
        <taxon>Eukaryota</taxon>
        <taxon>Viridiplantae</taxon>
        <taxon>Streptophyta</taxon>
        <taxon>Embryophyta</taxon>
        <taxon>Tracheophyta</taxon>
        <taxon>Spermatophyta</taxon>
        <taxon>Magnoliopsida</taxon>
        <taxon>eudicotyledons</taxon>
        <taxon>Gunneridae</taxon>
        <taxon>Pentapetalae</taxon>
        <taxon>rosids</taxon>
        <taxon>fabids</taxon>
        <taxon>Malpighiales</taxon>
        <taxon>Rhizophoraceae</taxon>
        <taxon>Rhizophora</taxon>
    </lineage>
</organism>
<feature type="compositionally biased region" description="Polar residues" evidence="1">
    <location>
        <begin position="8"/>
        <end position="17"/>
    </location>
</feature>
<evidence type="ECO:0000256" key="1">
    <source>
        <dbReference type="SAM" id="MobiDB-lite"/>
    </source>
</evidence>
<dbReference type="AlphaFoldDB" id="A0A2P2P7K4"/>
<sequence>MSGVETVGNGNEDTTANELGATMPITLTEADLGEGNAEPVEAYTGRNSSGL</sequence>
<name>A0A2P2P7K4_RHIMU</name>
<evidence type="ECO:0000313" key="2">
    <source>
        <dbReference type="EMBL" id="MBX50667.1"/>
    </source>
</evidence>